<proteinExistence type="predicted"/>
<organism evidence="1 2">
    <name type="scientific">Choristoneura fumiferana</name>
    <name type="common">Spruce budworm moth</name>
    <name type="synonym">Archips fumiferana</name>
    <dbReference type="NCBI Taxonomy" id="7141"/>
    <lineage>
        <taxon>Eukaryota</taxon>
        <taxon>Metazoa</taxon>
        <taxon>Ecdysozoa</taxon>
        <taxon>Arthropoda</taxon>
        <taxon>Hexapoda</taxon>
        <taxon>Insecta</taxon>
        <taxon>Pterygota</taxon>
        <taxon>Neoptera</taxon>
        <taxon>Endopterygota</taxon>
        <taxon>Lepidoptera</taxon>
        <taxon>Glossata</taxon>
        <taxon>Ditrysia</taxon>
        <taxon>Tortricoidea</taxon>
        <taxon>Tortricidae</taxon>
        <taxon>Tortricinae</taxon>
        <taxon>Choristoneura</taxon>
    </lineage>
</organism>
<name>A0ACC0JT50_CHOFU</name>
<evidence type="ECO:0000313" key="2">
    <source>
        <dbReference type="Proteomes" id="UP001064048"/>
    </source>
</evidence>
<comment type="caution">
    <text evidence="1">The sequence shown here is derived from an EMBL/GenBank/DDBJ whole genome shotgun (WGS) entry which is preliminary data.</text>
</comment>
<keyword evidence="2" id="KW-1185">Reference proteome</keyword>
<dbReference type="Proteomes" id="UP001064048">
    <property type="component" value="Chromosome 3"/>
</dbReference>
<sequence>MNLRFNSKARKITVIQCYAPTNLASEEDKEDFYRALKLTLKKIRQQNIVIDNDLTIGGTSFIHGDHHKYTWNSPDGVMKNQIDHLAISSKWRSSLLDVRKRLVAEVRLKVALARAASATTKIGKRFEVNKLRDPDVGAAFGLELRNRFSGLEMDSSTSVHAEWNYILLVWNLVESGRSCVIPIFVNCYPENCACDDLRATSRTTPRAKEAPYNFPLACACCLPDVRRIPPNFICYAIGLPKLVRSTSKDQEGKPKLTILNQRRLTDEYRRTTRSISHAQERSAGESEE</sequence>
<dbReference type="EMBL" id="CM046103">
    <property type="protein sequence ID" value="KAI8427312.1"/>
    <property type="molecule type" value="Genomic_DNA"/>
</dbReference>
<reference evidence="1 2" key="1">
    <citation type="journal article" date="2022" name="Genome Biol. Evol.">
        <title>The Spruce Budworm Genome: Reconstructing the Evolutionary History of Antifreeze Proteins.</title>
        <authorList>
            <person name="Beliveau C."/>
            <person name="Gagne P."/>
            <person name="Picq S."/>
            <person name="Vernygora O."/>
            <person name="Keeling C.I."/>
            <person name="Pinkney K."/>
            <person name="Doucet D."/>
            <person name="Wen F."/>
            <person name="Johnston J.S."/>
            <person name="Maaroufi H."/>
            <person name="Boyle B."/>
            <person name="Laroche J."/>
            <person name="Dewar K."/>
            <person name="Juretic N."/>
            <person name="Blackburn G."/>
            <person name="Nisole A."/>
            <person name="Brunet B."/>
            <person name="Brandao M."/>
            <person name="Lumley L."/>
            <person name="Duan J."/>
            <person name="Quan G."/>
            <person name="Lucarotti C.J."/>
            <person name="Roe A.D."/>
            <person name="Sperling F.A.H."/>
            <person name="Levesque R.C."/>
            <person name="Cusson M."/>
        </authorList>
    </citation>
    <scope>NUCLEOTIDE SEQUENCE [LARGE SCALE GENOMIC DNA]</scope>
    <source>
        <strain evidence="1">Glfc:IPQL:Cfum</strain>
    </source>
</reference>
<gene>
    <name evidence="1" type="ORF">MSG28_001892</name>
</gene>
<evidence type="ECO:0000313" key="1">
    <source>
        <dbReference type="EMBL" id="KAI8427312.1"/>
    </source>
</evidence>
<protein>
    <submittedName>
        <fullName evidence="1">Uncharacterized protein</fullName>
    </submittedName>
</protein>
<accession>A0ACC0JT50</accession>